<dbReference type="EMBL" id="CP000697">
    <property type="protein sequence ID" value="ABQ31089.1"/>
    <property type="molecule type" value="Genomic_DNA"/>
</dbReference>
<proteinExistence type="inferred from homology"/>
<keyword evidence="6 7" id="KW-0472">Membrane</keyword>
<evidence type="ECO:0000313" key="8">
    <source>
        <dbReference type="EMBL" id="ABQ31089.1"/>
    </source>
</evidence>
<evidence type="ECO:0000313" key="9">
    <source>
        <dbReference type="Proteomes" id="UP000000245"/>
    </source>
</evidence>
<protein>
    <recommendedName>
        <fullName evidence="7">UPF0056 inner membrane protein</fullName>
    </recommendedName>
</protein>
<dbReference type="Proteomes" id="UP000000245">
    <property type="component" value="Chromosome"/>
</dbReference>
<dbReference type="Pfam" id="PF01914">
    <property type="entry name" value="MarC"/>
    <property type="match status" value="1"/>
</dbReference>
<feature type="transmembrane region" description="Helical" evidence="7">
    <location>
        <begin position="161"/>
        <end position="181"/>
    </location>
</feature>
<evidence type="ECO:0000256" key="3">
    <source>
        <dbReference type="ARBA" id="ARBA00022475"/>
    </source>
</evidence>
<reference evidence="8 9" key="1">
    <citation type="submission" date="2007-05" db="EMBL/GenBank/DDBJ databases">
        <title>Complete sequence of chromosome of Acidiphilium cryptum JF-5.</title>
        <authorList>
            <consortium name="US DOE Joint Genome Institute"/>
            <person name="Copeland A."/>
            <person name="Lucas S."/>
            <person name="Lapidus A."/>
            <person name="Barry K."/>
            <person name="Detter J.C."/>
            <person name="Glavina del Rio T."/>
            <person name="Hammon N."/>
            <person name="Israni S."/>
            <person name="Dalin E."/>
            <person name="Tice H."/>
            <person name="Pitluck S."/>
            <person name="Sims D."/>
            <person name="Brettin T."/>
            <person name="Bruce D."/>
            <person name="Han C."/>
            <person name="Schmutz J."/>
            <person name="Larimer F."/>
            <person name="Land M."/>
            <person name="Hauser L."/>
            <person name="Kyrpides N."/>
            <person name="Kim E."/>
            <person name="Magnuson T."/>
            <person name="Richardson P."/>
        </authorList>
    </citation>
    <scope>NUCLEOTIDE SEQUENCE [LARGE SCALE GENOMIC DNA]</scope>
    <source>
        <strain evidence="8 9">JF-5</strain>
    </source>
</reference>
<keyword evidence="9" id="KW-1185">Reference proteome</keyword>
<dbReference type="GO" id="GO:0005886">
    <property type="term" value="C:plasma membrane"/>
    <property type="evidence" value="ECO:0007669"/>
    <property type="project" value="UniProtKB-SubCell"/>
</dbReference>
<feature type="transmembrane region" description="Helical" evidence="7">
    <location>
        <begin position="202"/>
        <end position="223"/>
    </location>
</feature>
<comment type="caution">
    <text evidence="7">Lacks conserved residue(s) required for the propagation of feature annotation.</text>
</comment>
<organism evidence="8 9">
    <name type="scientific">Acidiphilium cryptum (strain JF-5)</name>
    <dbReference type="NCBI Taxonomy" id="349163"/>
    <lineage>
        <taxon>Bacteria</taxon>
        <taxon>Pseudomonadati</taxon>
        <taxon>Pseudomonadota</taxon>
        <taxon>Alphaproteobacteria</taxon>
        <taxon>Acetobacterales</taxon>
        <taxon>Acidocellaceae</taxon>
        <taxon>Acidiphilium</taxon>
    </lineage>
</organism>
<comment type="similarity">
    <text evidence="2 7">Belongs to the UPF0056 (MarC) family.</text>
</comment>
<dbReference type="InterPro" id="IPR002771">
    <property type="entry name" value="Multi_antbiot-R_MarC"/>
</dbReference>
<evidence type="ECO:0000256" key="2">
    <source>
        <dbReference type="ARBA" id="ARBA00009784"/>
    </source>
</evidence>
<sequence length="229" mass="23464">MNLLGPGLNAFLLGFPALLSIVNPLAGAIIFNEITGNASRPVRATLARKVGMNSAAVMLVSLWAGSYILSFFGITLNALRLAGGAVVASRAFQMLNAPEVTEARKQAQAASSLPAPDQDPDEIASMAFFPLTLPFTTGPGTIAVAVTLGTERGAFGTPLGAFYAGMSLAAVAIAAITWVSYAAADRLDVILGATGRRVLSRLAAFILLGIGVQIMLSGAIPVLHQALAG</sequence>
<dbReference type="RefSeq" id="WP_012039698.1">
    <property type="nucleotide sequence ID" value="NC_009484.1"/>
</dbReference>
<evidence type="ECO:0000256" key="4">
    <source>
        <dbReference type="ARBA" id="ARBA00022692"/>
    </source>
</evidence>
<feature type="transmembrane region" description="Helical" evidence="7">
    <location>
        <begin position="12"/>
        <end position="34"/>
    </location>
</feature>
<gene>
    <name evidence="8" type="ordered locus">Acry_1888</name>
</gene>
<feature type="transmembrane region" description="Helical" evidence="7">
    <location>
        <begin position="55"/>
        <end position="74"/>
    </location>
</feature>
<dbReference type="KEGG" id="acr:Acry_1888"/>
<accession>A5FZQ7</accession>
<keyword evidence="3" id="KW-1003">Cell membrane</keyword>
<evidence type="ECO:0000256" key="5">
    <source>
        <dbReference type="ARBA" id="ARBA00022989"/>
    </source>
</evidence>
<dbReference type="PANTHER" id="PTHR33508">
    <property type="entry name" value="UPF0056 MEMBRANE PROTEIN YHCE"/>
    <property type="match status" value="1"/>
</dbReference>
<dbReference type="HOGENOM" id="CLU_079909_2_0_5"/>
<dbReference type="PANTHER" id="PTHR33508:SF1">
    <property type="entry name" value="UPF0056 MEMBRANE PROTEIN YHCE"/>
    <property type="match status" value="1"/>
</dbReference>
<evidence type="ECO:0000256" key="1">
    <source>
        <dbReference type="ARBA" id="ARBA00004651"/>
    </source>
</evidence>
<evidence type="ECO:0000256" key="7">
    <source>
        <dbReference type="RuleBase" id="RU362048"/>
    </source>
</evidence>
<keyword evidence="5 7" id="KW-1133">Transmembrane helix</keyword>
<dbReference type="eggNOG" id="COG2095">
    <property type="taxonomic scope" value="Bacteria"/>
</dbReference>
<dbReference type="NCBIfam" id="TIGR00427">
    <property type="entry name" value="NAAT family transporter"/>
    <property type="match status" value="1"/>
</dbReference>
<dbReference type="AlphaFoldDB" id="A5FZQ7"/>
<evidence type="ECO:0000256" key="6">
    <source>
        <dbReference type="ARBA" id="ARBA00023136"/>
    </source>
</evidence>
<comment type="subcellular location">
    <subcellularLocation>
        <location evidence="7">Cell inner membrane</location>
        <topology evidence="7">Multi-pass membrane protein</topology>
    </subcellularLocation>
    <subcellularLocation>
        <location evidence="1">Cell membrane</location>
        <topology evidence="1">Multi-pass membrane protein</topology>
    </subcellularLocation>
</comment>
<name>A5FZQ7_ACICJ</name>
<keyword evidence="4 7" id="KW-0812">Transmembrane</keyword>
<dbReference type="STRING" id="349163.Acry_1888"/>